<organism evidence="3 4">
    <name type="scientific">Paractinoplanes aksuensis</name>
    <dbReference type="NCBI Taxonomy" id="2939490"/>
    <lineage>
        <taxon>Bacteria</taxon>
        <taxon>Bacillati</taxon>
        <taxon>Actinomycetota</taxon>
        <taxon>Actinomycetes</taxon>
        <taxon>Micromonosporales</taxon>
        <taxon>Micromonosporaceae</taxon>
        <taxon>Paractinoplanes</taxon>
    </lineage>
</organism>
<dbReference type="PANTHER" id="PTHR21661">
    <property type="entry name" value="EPOXIDE HYDROLASE 1-RELATED"/>
    <property type="match status" value="1"/>
</dbReference>
<evidence type="ECO:0000313" key="3">
    <source>
        <dbReference type="EMBL" id="MCO8275939.1"/>
    </source>
</evidence>
<sequence length="113" mass="12800">MSWSDRPLSRDQILDQVTLYWLTGTAASSARLYAESIETVSAWITGTRIDPVPVPVGASIFPAEVPRASRRWAARRYPDLRYWSEHDHGGHFPALEAPELLVADLRALFRPLR</sequence>
<accession>A0ABT1DYH3</accession>
<dbReference type="Proteomes" id="UP001523369">
    <property type="component" value="Unassembled WGS sequence"/>
</dbReference>
<protein>
    <recommendedName>
        <fullName evidence="5">Epoxide hydrolase</fullName>
    </recommendedName>
</protein>
<evidence type="ECO:0000256" key="1">
    <source>
        <dbReference type="ARBA" id="ARBA00010088"/>
    </source>
</evidence>
<dbReference type="PANTHER" id="PTHR21661:SF35">
    <property type="entry name" value="EPOXIDE HYDROLASE"/>
    <property type="match status" value="1"/>
</dbReference>
<evidence type="ECO:0000313" key="4">
    <source>
        <dbReference type="Proteomes" id="UP001523369"/>
    </source>
</evidence>
<proteinExistence type="inferred from homology"/>
<dbReference type="EMBL" id="JAMYJR010000040">
    <property type="protein sequence ID" value="MCO8275939.1"/>
    <property type="molecule type" value="Genomic_DNA"/>
</dbReference>
<reference evidence="3 4" key="1">
    <citation type="submission" date="2022-06" db="EMBL/GenBank/DDBJ databases">
        <title>New Species of the Genus Actinoplanes, ActinopZanes ferrugineus.</title>
        <authorList>
            <person name="Ding P."/>
        </authorList>
    </citation>
    <scope>NUCLEOTIDE SEQUENCE [LARGE SCALE GENOMIC DNA]</scope>
    <source>
        <strain evidence="3 4">TRM88003</strain>
    </source>
</reference>
<dbReference type="Gene3D" id="3.40.50.1820">
    <property type="entry name" value="alpha/beta hydrolase"/>
    <property type="match status" value="1"/>
</dbReference>
<name>A0ABT1DYH3_9ACTN</name>
<comment type="caution">
    <text evidence="3">The sequence shown here is derived from an EMBL/GenBank/DDBJ whole genome shotgun (WGS) entry which is preliminary data.</text>
</comment>
<keyword evidence="2" id="KW-0378">Hydrolase</keyword>
<evidence type="ECO:0008006" key="5">
    <source>
        <dbReference type="Google" id="ProtNLM"/>
    </source>
</evidence>
<evidence type="ECO:0000256" key="2">
    <source>
        <dbReference type="ARBA" id="ARBA00022801"/>
    </source>
</evidence>
<dbReference type="InterPro" id="IPR029058">
    <property type="entry name" value="AB_hydrolase_fold"/>
</dbReference>
<dbReference type="RefSeq" id="WP_253241972.1">
    <property type="nucleotide sequence ID" value="NZ_JAMYJR010000040.1"/>
</dbReference>
<comment type="similarity">
    <text evidence="1">Belongs to the peptidase S33 family.</text>
</comment>
<keyword evidence="4" id="KW-1185">Reference proteome</keyword>
<gene>
    <name evidence="3" type="ORF">M1L60_35710</name>
</gene>
<dbReference type="SUPFAM" id="SSF53474">
    <property type="entry name" value="alpha/beta-Hydrolases"/>
    <property type="match status" value="1"/>
</dbReference>